<accession>A0AAD5S7N4</accession>
<protein>
    <recommendedName>
        <fullName evidence="3">NmrA-like domain-containing protein</fullName>
    </recommendedName>
</protein>
<dbReference type="GO" id="GO:0016491">
    <property type="term" value="F:oxidoreductase activity"/>
    <property type="evidence" value="ECO:0007669"/>
    <property type="project" value="UniProtKB-KW"/>
</dbReference>
<dbReference type="InterPro" id="IPR051609">
    <property type="entry name" value="NmrA/Isoflavone_reductase-like"/>
</dbReference>
<comment type="caution">
    <text evidence="4">The sequence shown here is derived from an EMBL/GenBank/DDBJ whole genome shotgun (WGS) entry which is preliminary data.</text>
</comment>
<dbReference type="PANTHER" id="PTHR47706:SF11">
    <property type="entry name" value="ISOFLAVONE REDUCTASE FAMILY PROTEIN (AFU_ORTHOLOGUE AFUA_1G12510)"/>
    <property type="match status" value="1"/>
</dbReference>
<keyword evidence="2" id="KW-0560">Oxidoreductase</keyword>
<keyword evidence="1" id="KW-0521">NADP</keyword>
<dbReference type="Pfam" id="PF05368">
    <property type="entry name" value="NmrA"/>
    <property type="match status" value="1"/>
</dbReference>
<proteinExistence type="predicted"/>
<dbReference type="Proteomes" id="UP001212841">
    <property type="component" value="Unassembled WGS sequence"/>
</dbReference>
<dbReference type="InterPro" id="IPR036291">
    <property type="entry name" value="NAD(P)-bd_dom_sf"/>
</dbReference>
<keyword evidence="5" id="KW-1185">Reference proteome</keyword>
<evidence type="ECO:0000256" key="1">
    <source>
        <dbReference type="ARBA" id="ARBA00022857"/>
    </source>
</evidence>
<feature type="domain" description="NmrA-like" evidence="3">
    <location>
        <begin position="8"/>
        <end position="255"/>
    </location>
</feature>
<reference evidence="4" key="1">
    <citation type="submission" date="2020-05" db="EMBL/GenBank/DDBJ databases">
        <title>Phylogenomic resolution of chytrid fungi.</title>
        <authorList>
            <person name="Stajich J.E."/>
            <person name="Amses K."/>
            <person name="Simmons R."/>
            <person name="Seto K."/>
            <person name="Myers J."/>
            <person name="Bonds A."/>
            <person name="Quandt C.A."/>
            <person name="Barry K."/>
            <person name="Liu P."/>
            <person name="Grigoriev I."/>
            <person name="Longcore J.E."/>
            <person name="James T.Y."/>
        </authorList>
    </citation>
    <scope>NUCLEOTIDE SEQUENCE</scope>
    <source>
        <strain evidence="4">JEL0318</strain>
    </source>
</reference>
<evidence type="ECO:0000256" key="2">
    <source>
        <dbReference type="ARBA" id="ARBA00023002"/>
    </source>
</evidence>
<dbReference type="SUPFAM" id="SSF51735">
    <property type="entry name" value="NAD(P)-binding Rossmann-fold domains"/>
    <property type="match status" value="1"/>
</dbReference>
<dbReference type="PANTHER" id="PTHR47706">
    <property type="entry name" value="NMRA-LIKE FAMILY PROTEIN"/>
    <property type="match status" value="1"/>
</dbReference>
<dbReference type="Gene3D" id="3.40.50.720">
    <property type="entry name" value="NAD(P)-binding Rossmann-like Domain"/>
    <property type="match status" value="1"/>
</dbReference>
<evidence type="ECO:0000313" key="4">
    <source>
        <dbReference type="EMBL" id="KAJ3048558.1"/>
    </source>
</evidence>
<evidence type="ECO:0000313" key="5">
    <source>
        <dbReference type="Proteomes" id="UP001212841"/>
    </source>
</evidence>
<dbReference type="InterPro" id="IPR008030">
    <property type="entry name" value="NmrA-like"/>
</dbReference>
<sequence>MTQTQELEKIVLIGATGTIGKPILAEFVAKINRFKRLAVITSQSTYESKGKYIEELKAAGVEIIIGDISKPESLKETFAGFDTVVSALGRAALHVQLDLVDVLATITPSIRFYPSEYGTDIRYDPETSPHEIPHQQKLKVRAKVEALASEGRITFTYIVTGPFADTFFRRGNLAGVLPDGNTYGIIGSSDPNLQAKISGTTYSDTARYVVSSVLTPEASENATLRVSSFTAKPANLQVASEKVLGKKLETQYVSLDEHRATEKQKWEEKDPWATGYTLLRLWYEGRSDFSRKPKALYLVNGKEVEDKEKESQLFRDVPQRPLEEVITEILGA</sequence>
<dbReference type="AlphaFoldDB" id="A0AAD5S7N4"/>
<dbReference type="EMBL" id="JADGJD010000772">
    <property type="protein sequence ID" value="KAJ3048558.1"/>
    <property type="molecule type" value="Genomic_DNA"/>
</dbReference>
<gene>
    <name evidence="4" type="ORF">HK097_010433</name>
</gene>
<name>A0AAD5S7N4_9FUNG</name>
<organism evidence="4 5">
    <name type="scientific">Rhizophlyctis rosea</name>
    <dbReference type="NCBI Taxonomy" id="64517"/>
    <lineage>
        <taxon>Eukaryota</taxon>
        <taxon>Fungi</taxon>
        <taxon>Fungi incertae sedis</taxon>
        <taxon>Chytridiomycota</taxon>
        <taxon>Chytridiomycota incertae sedis</taxon>
        <taxon>Chytridiomycetes</taxon>
        <taxon>Rhizophlyctidales</taxon>
        <taxon>Rhizophlyctidaceae</taxon>
        <taxon>Rhizophlyctis</taxon>
    </lineage>
</organism>
<evidence type="ECO:0000259" key="3">
    <source>
        <dbReference type="Pfam" id="PF05368"/>
    </source>
</evidence>
<dbReference type="Gene3D" id="3.90.25.10">
    <property type="entry name" value="UDP-galactose 4-epimerase, domain 1"/>
    <property type="match status" value="1"/>
</dbReference>